<dbReference type="AlphaFoldDB" id="A0A9N8EKC2"/>
<reference evidence="1" key="1">
    <citation type="submission" date="2020-06" db="EMBL/GenBank/DDBJ databases">
        <authorList>
            <consortium name="Plant Systems Biology data submission"/>
        </authorList>
    </citation>
    <scope>NUCLEOTIDE SEQUENCE</scope>
    <source>
        <strain evidence="1">D6</strain>
    </source>
</reference>
<name>A0A9N8EKC2_9STRA</name>
<gene>
    <name evidence="1" type="ORF">SEMRO_1102_G241610.1</name>
</gene>
<accession>A0A9N8EKC2</accession>
<sequence>MLVDPRDVQQELYKVEYVEGSNEATLYKSVLPAPFRDDATEFDARHHSNTEVQTGNRAAHTVYKCLPPEQRYQKLTLRFGHDVKLTEAPFWSHAWGSWERELTLLS</sequence>
<keyword evidence="2" id="KW-1185">Reference proteome</keyword>
<protein>
    <submittedName>
        <fullName evidence="1">Uncharacterized protein</fullName>
    </submittedName>
</protein>
<dbReference type="Proteomes" id="UP001153069">
    <property type="component" value="Unassembled WGS sequence"/>
</dbReference>
<dbReference type="EMBL" id="CAICTM010001100">
    <property type="protein sequence ID" value="CAB9520444.1"/>
    <property type="molecule type" value="Genomic_DNA"/>
</dbReference>
<comment type="caution">
    <text evidence="1">The sequence shown here is derived from an EMBL/GenBank/DDBJ whole genome shotgun (WGS) entry which is preliminary data.</text>
</comment>
<evidence type="ECO:0000313" key="2">
    <source>
        <dbReference type="Proteomes" id="UP001153069"/>
    </source>
</evidence>
<organism evidence="1 2">
    <name type="scientific">Seminavis robusta</name>
    <dbReference type="NCBI Taxonomy" id="568900"/>
    <lineage>
        <taxon>Eukaryota</taxon>
        <taxon>Sar</taxon>
        <taxon>Stramenopiles</taxon>
        <taxon>Ochrophyta</taxon>
        <taxon>Bacillariophyta</taxon>
        <taxon>Bacillariophyceae</taxon>
        <taxon>Bacillariophycidae</taxon>
        <taxon>Naviculales</taxon>
        <taxon>Naviculaceae</taxon>
        <taxon>Seminavis</taxon>
    </lineage>
</organism>
<proteinExistence type="predicted"/>
<evidence type="ECO:0000313" key="1">
    <source>
        <dbReference type="EMBL" id="CAB9520444.1"/>
    </source>
</evidence>